<keyword evidence="1" id="KW-0812">Transmembrane</keyword>
<feature type="transmembrane region" description="Helical" evidence="1">
    <location>
        <begin position="12"/>
        <end position="33"/>
    </location>
</feature>
<evidence type="ECO:0008006" key="4">
    <source>
        <dbReference type="Google" id="ProtNLM"/>
    </source>
</evidence>
<name>A0A1F5WQ93_9BACT</name>
<gene>
    <name evidence="2" type="ORF">A2W54_03375</name>
</gene>
<evidence type="ECO:0000313" key="3">
    <source>
        <dbReference type="Proteomes" id="UP000178425"/>
    </source>
</evidence>
<proteinExistence type="predicted"/>
<dbReference type="EMBL" id="MFHI01000034">
    <property type="protein sequence ID" value="OGF77819.1"/>
    <property type="molecule type" value="Genomic_DNA"/>
</dbReference>
<sequence>MRIVKKITGFGVIEILIASGIIGATLFSLYYVFALGTRLSSDAGSKVSGNFLAEEGLEAARFLRDSSWQANISGLTPGINYYILFDKINSAWSIAASAPAPIDGVFYRTLTVENVFRDSDDNIVSSGGTVDPDTKKINIEIAWQGRGATSTILLSTYLADLFEN</sequence>
<dbReference type="AlphaFoldDB" id="A0A1F5WQ93"/>
<dbReference type="Proteomes" id="UP000178425">
    <property type="component" value="Unassembled WGS sequence"/>
</dbReference>
<organism evidence="2 3">
    <name type="scientific">Candidatus Giovannonibacteria bacterium RIFCSPHIGHO2_02_43_13</name>
    <dbReference type="NCBI Taxonomy" id="1798330"/>
    <lineage>
        <taxon>Bacteria</taxon>
        <taxon>Candidatus Giovannoniibacteriota</taxon>
    </lineage>
</organism>
<accession>A0A1F5WQ93</accession>
<keyword evidence="1" id="KW-0472">Membrane</keyword>
<evidence type="ECO:0000313" key="2">
    <source>
        <dbReference type="EMBL" id="OGF77819.1"/>
    </source>
</evidence>
<reference evidence="2 3" key="1">
    <citation type="journal article" date="2016" name="Nat. Commun.">
        <title>Thousands of microbial genomes shed light on interconnected biogeochemical processes in an aquifer system.</title>
        <authorList>
            <person name="Anantharaman K."/>
            <person name="Brown C.T."/>
            <person name="Hug L.A."/>
            <person name="Sharon I."/>
            <person name="Castelle C.J."/>
            <person name="Probst A.J."/>
            <person name="Thomas B.C."/>
            <person name="Singh A."/>
            <person name="Wilkins M.J."/>
            <person name="Karaoz U."/>
            <person name="Brodie E.L."/>
            <person name="Williams K.H."/>
            <person name="Hubbard S.S."/>
            <person name="Banfield J.F."/>
        </authorList>
    </citation>
    <scope>NUCLEOTIDE SEQUENCE [LARGE SCALE GENOMIC DNA]</scope>
</reference>
<comment type="caution">
    <text evidence="2">The sequence shown here is derived from an EMBL/GenBank/DDBJ whole genome shotgun (WGS) entry which is preliminary data.</text>
</comment>
<protein>
    <recommendedName>
        <fullName evidence="4">Type 4 fimbrial biogenesis protein PilX N-terminal domain-containing protein</fullName>
    </recommendedName>
</protein>
<evidence type="ECO:0000256" key="1">
    <source>
        <dbReference type="SAM" id="Phobius"/>
    </source>
</evidence>
<keyword evidence="1" id="KW-1133">Transmembrane helix</keyword>